<evidence type="ECO:0000313" key="6">
    <source>
        <dbReference type="EMBL" id="EXI67959.1"/>
    </source>
</evidence>
<dbReference type="PATRIC" id="fig|1454001.3.peg.1643"/>
<feature type="region of interest" description="Disordered" evidence="5">
    <location>
        <begin position="34"/>
        <end position="54"/>
    </location>
</feature>
<proteinExistence type="predicted"/>
<comment type="caution">
    <text evidence="6">The sequence shown here is derived from an EMBL/GenBank/DDBJ whole genome shotgun (WGS) entry which is preliminary data.</text>
</comment>
<dbReference type="EMBL" id="JFAX01000007">
    <property type="protein sequence ID" value="EXI67959.1"/>
    <property type="molecule type" value="Genomic_DNA"/>
</dbReference>
<dbReference type="AlphaFoldDB" id="A0A011PNU1"/>
<evidence type="ECO:0000256" key="5">
    <source>
        <dbReference type="SAM" id="MobiDB-lite"/>
    </source>
</evidence>
<dbReference type="PANTHER" id="PTHR30168:SF0">
    <property type="entry name" value="INNER MEMBRANE PROTEIN"/>
    <property type="match status" value="1"/>
</dbReference>
<dbReference type="GO" id="GO:0016020">
    <property type="term" value="C:membrane"/>
    <property type="evidence" value="ECO:0007669"/>
    <property type="project" value="UniProtKB-SubCell"/>
</dbReference>
<evidence type="ECO:0000256" key="2">
    <source>
        <dbReference type="ARBA" id="ARBA00022692"/>
    </source>
</evidence>
<dbReference type="Pfam" id="PF04228">
    <property type="entry name" value="Zn_peptidase"/>
    <property type="match status" value="1"/>
</dbReference>
<comment type="subcellular location">
    <subcellularLocation>
        <location evidence="1">Membrane</location>
        <topology evidence="1">Single-pass membrane protein</topology>
    </subcellularLocation>
</comment>
<gene>
    <name evidence="6" type="ORF">AW08_01564</name>
</gene>
<keyword evidence="7" id="KW-1185">Reference proteome</keyword>
<dbReference type="PANTHER" id="PTHR30168">
    <property type="entry name" value="PUTATIVE MEMBRANE PROTEIN YPFJ"/>
    <property type="match status" value="1"/>
</dbReference>
<dbReference type="GO" id="GO:0006508">
    <property type="term" value="P:proteolysis"/>
    <property type="evidence" value="ECO:0007669"/>
    <property type="project" value="UniProtKB-KW"/>
</dbReference>
<evidence type="ECO:0000256" key="1">
    <source>
        <dbReference type="ARBA" id="ARBA00004167"/>
    </source>
</evidence>
<dbReference type="STRING" id="1454001.AW08_01564"/>
<sequence>MLPLPAPFPHLRRGEVARTLISWNIDTALRKGSGMRLDDQSASQNVEDRRGGGAGIGRGTVGIGTLVIALVAGYVLGVDPAVILGLASSGAPSSAAARPPQKPPAGDDMATFVAKVLGSTETTWHAVFSEAGRRYQEPKLVLFTAATPTACGTGRSAMGPFYCPADQKVYIDLAFYRDLRERFKAPGEFAQAYVIAHEVGHHVQNLLGISDKVHAAQQRSGNRAAANALSVRLELQADCFAGVWGHRADSRSRILEPGDVEQALNAASAIGDDRLQRQTQGQIVPESFTHGTSEQRVRWFKRGMESGDIRQCDTFSAATL</sequence>
<keyword evidence="4" id="KW-0472">Membrane</keyword>
<accession>A0A011PNU1</accession>
<keyword evidence="2" id="KW-0812">Transmembrane</keyword>
<dbReference type="InterPro" id="IPR007343">
    <property type="entry name" value="Uncharacterised_pept_Zn_put"/>
</dbReference>
<name>A0A011PNU1_9PROT</name>
<evidence type="ECO:0000313" key="7">
    <source>
        <dbReference type="Proteomes" id="UP000020218"/>
    </source>
</evidence>
<keyword evidence="3" id="KW-1133">Transmembrane helix</keyword>
<dbReference type="Proteomes" id="UP000020218">
    <property type="component" value="Unassembled WGS sequence"/>
</dbReference>
<keyword evidence="6" id="KW-0645">Protease</keyword>
<keyword evidence="6" id="KW-0378">Hydrolase</keyword>
<organism evidence="6 7">
    <name type="scientific">Candidatus Accumulibacter adjunctus</name>
    <dbReference type="NCBI Taxonomy" id="1454001"/>
    <lineage>
        <taxon>Bacteria</taxon>
        <taxon>Pseudomonadati</taxon>
        <taxon>Pseudomonadota</taxon>
        <taxon>Betaproteobacteria</taxon>
        <taxon>Candidatus Accumulibacter</taxon>
    </lineage>
</organism>
<dbReference type="GO" id="GO:0008237">
    <property type="term" value="F:metallopeptidase activity"/>
    <property type="evidence" value="ECO:0007669"/>
    <property type="project" value="UniProtKB-KW"/>
</dbReference>
<protein>
    <submittedName>
        <fullName evidence="6">Metalloprotease</fullName>
    </submittedName>
</protein>
<evidence type="ECO:0000256" key="3">
    <source>
        <dbReference type="ARBA" id="ARBA00022989"/>
    </source>
</evidence>
<reference evidence="6" key="1">
    <citation type="submission" date="2014-02" db="EMBL/GenBank/DDBJ databases">
        <title>Expanding our view of genomic diversity in Candidatus Accumulibacter clades.</title>
        <authorList>
            <person name="Skennerton C.T."/>
            <person name="Barr J.J."/>
            <person name="Slater F.R."/>
            <person name="Bond P.L."/>
            <person name="Tyson G.W."/>
        </authorList>
    </citation>
    <scope>NUCLEOTIDE SEQUENCE [LARGE SCALE GENOMIC DNA]</scope>
</reference>
<keyword evidence="6" id="KW-0482">Metalloprotease</keyword>
<evidence type="ECO:0000256" key="4">
    <source>
        <dbReference type="ARBA" id="ARBA00023136"/>
    </source>
</evidence>